<organism evidence="3 4">
    <name type="scientific">Propionibacterium freudenreichii</name>
    <dbReference type="NCBI Taxonomy" id="1744"/>
    <lineage>
        <taxon>Bacteria</taxon>
        <taxon>Bacillati</taxon>
        <taxon>Actinomycetota</taxon>
        <taxon>Actinomycetes</taxon>
        <taxon>Propionibacteriales</taxon>
        <taxon>Propionibacteriaceae</taxon>
        <taxon>Propionibacterium</taxon>
    </lineage>
</organism>
<protein>
    <submittedName>
        <fullName evidence="3">Uncharacterized protein</fullName>
    </submittedName>
</protein>
<name>A0A0A8QW34_9ACTN</name>
<keyword evidence="2" id="KW-0472">Membrane</keyword>
<feature type="compositionally biased region" description="Polar residues" evidence="1">
    <location>
        <begin position="1"/>
        <end position="10"/>
    </location>
</feature>
<dbReference type="EMBL" id="LT618793">
    <property type="protein sequence ID" value="SCQ74060.1"/>
    <property type="molecule type" value="Genomic_DNA"/>
</dbReference>
<keyword evidence="2" id="KW-1133">Transmembrane helix</keyword>
<feature type="transmembrane region" description="Helical" evidence="2">
    <location>
        <begin position="25"/>
        <end position="46"/>
    </location>
</feature>
<gene>
    <name evidence="3" type="ORF">PFR_JS23_79</name>
</gene>
<dbReference type="RefSeq" id="WP_044657953.1">
    <property type="nucleotide sequence ID" value="NZ_CCYS01000030.1"/>
</dbReference>
<sequence>MSSEDSTQAGPQRGETPDGGNRKKALIIGAIVVAVVVIAAVVFFAVRGSGNSGSSKSASAAASTSVAQASGDMGSASASGSYSGVMRSMIDEEKSAGVPSLKQEHVDIPPAENGGTGYCGRIQDFKKFTDANSQAGTVQTAQELNGRWTEMANAAQKISDEAPDQGAKDAWKKYADATNAVNNAIGPVSNPDDVAKKLNDQGFATAFNNFNNSWNDLVKNYKDAIAGSCSVTLVGQATA</sequence>
<evidence type="ECO:0000256" key="2">
    <source>
        <dbReference type="SAM" id="Phobius"/>
    </source>
</evidence>
<keyword evidence="2" id="KW-0812">Transmembrane</keyword>
<proteinExistence type="predicted"/>
<dbReference type="AlphaFoldDB" id="A0A0A8QW34"/>
<evidence type="ECO:0000313" key="3">
    <source>
        <dbReference type="EMBL" id="SCQ74060.1"/>
    </source>
</evidence>
<evidence type="ECO:0000313" key="4">
    <source>
        <dbReference type="Proteomes" id="UP000250080"/>
    </source>
</evidence>
<feature type="region of interest" description="Disordered" evidence="1">
    <location>
        <begin position="1"/>
        <end position="21"/>
    </location>
</feature>
<reference evidence="3 4" key="1">
    <citation type="submission" date="2016-09" db="EMBL/GenBank/DDBJ databases">
        <authorList>
            <person name="Laine KS P."/>
        </authorList>
    </citation>
    <scope>NUCLEOTIDE SEQUENCE [LARGE SCALE GENOMIC DNA]</scope>
    <source>
        <strain evidence="3">PFRJS-23</strain>
    </source>
</reference>
<accession>A0A0A8QW34</accession>
<evidence type="ECO:0000256" key="1">
    <source>
        <dbReference type="SAM" id="MobiDB-lite"/>
    </source>
</evidence>
<dbReference type="Proteomes" id="UP000250080">
    <property type="component" value="Chromosome I"/>
</dbReference>